<dbReference type="CDD" id="cd00081">
    <property type="entry name" value="Hint"/>
    <property type="match status" value="1"/>
</dbReference>
<dbReference type="InterPro" id="IPR004013">
    <property type="entry name" value="PHP_dom"/>
</dbReference>
<dbReference type="InterPro" id="IPR029460">
    <property type="entry name" value="DNAPol_HHH"/>
</dbReference>
<dbReference type="InterPro" id="IPR003586">
    <property type="entry name" value="Hint_dom_C"/>
</dbReference>
<dbReference type="InterPro" id="IPR003587">
    <property type="entry name" value="Hint_dom_N"/>
</dbReference>
<dbReference type="InterPro" id="IPR040982">
    <property type="entry name" value="DNA_pol3_finger"/>
</dbReference>
<dbReference type="Gene3D" id="1.10.150.870">
    <property type="match status" value="1"/>
</dbReference>
<dbReference type="Gene3D" id="3.20.20.140">
    <property type="entry name" value="Metal-dependent hydrolases"/>
    <property type="match status" value="2"/>
</dbReference>
<dbReference type="Proteomes" id="UP001203761">
    <property type="component" value="Unassembled WGS sequence"/>
</dbReference>
<feature type="region of interest" description="Disordered" evidence="10">
    <location>
        <begin position="1854"/>
        <end position="1941"/>
    </location>
</feature>
<feature type="compositionally biased region" description="Low complexity" evidence="10">
    <location>
        <begin position="251"/>
        <end position="285"/>
    </location>
</feature>
<keyword evidence="8" id="KW-0651">Protein splicing</keyword>
<gene>
    <name evidence="12" type="ORF">Bequi_13475</name>
</gene>
<evidence type="ECO:0000256" key="1">
    <source>
        <dbReference type="ARBA" id="ARBA00004496"/>
    </source>
</evidence>
<dbReference type="Gene3D" id="2.170.16.10">
    <property type="entry name" value="Hedgehog/Intein (Hint) domain"/>
    <property type="match status" value="2"/>
</dbReference>
<evidence type="ECO:0000256" key="5">
    <source>
        <dbReference type="ARBA" id="ARBA00022705"/>
    </source>
</evidence>
<dbReference type="SMART" id="SM00481">
    <property type="entry name" value="POLIIIAc"/>
    <property type="match status" value="1"/>
</dbReference>
<keyword evidence="5" id="KW-0235">DNA replication</keyword>
<dbReference type="EC" id="2.7.7.7" evidence="2"/>
<evidence type="ECO:0000256" key="10">
    <source>
        <dbReference type="SAM" id="MobiDB-lite"/>
    </source>
</evidence>
<keyword evidence="6" id="KW-0068">Autocatalytic cleavage</keyword>
<dbReference type="CDD" id="cd04485">
    <property type="entry name" value="DnaE_OBF"/>
    <property type="match status" value="1"/>
</dbReference>
<feature type="compositionally biased region" description="Low complexity" evidence="10">
    <location>
        <begin position="1896"/>
        <end position="1922"/>
    </location>
</feature>
<dbReference type="PROSITE" id="PS50817">
    <property type="entry name" value="INTEIN_N_TER"/>
    <property type="match status" value="1"/>
</dbReference>
<accession>A0ABT0R634</accession>
<dbReference type="InterPro" id="IPR003141">
    <property type="entry name" value="Pol/His_phosphatase_N"/>
</dbReference>
<feature type="region of interest" description="Disordered" evidence="10">
    <location>
        <begin position="81"/>
        <end position="102"/>
    </location>
</feature>
<proteinExistence type="predicted"/>
<evidence type="ECO:0000313" key="12">
    <source>
        <dbReference type="EMBL" id="MCL6424375.1"/>
    </source>
</evidence>
<dbReference type="PRINTS" id="PR00379">
    <property type="entry name" value="INTEIN"/>
</dbReference>
<feature type="compositionally biased region" description="Basic and acidic residues" evidence="10">
    <location>
        <begin position="206"/>
        <end position="235"/>
    </location>
</feature>
<dbReference type="SUPFAM" id="SSF89550">
    <property type="entry name" value="PHP domain-like"/>
    <property type="match status" value="1"/>
</dbReference>
<dbReference type="SMART" id="SM00305">
    <property type="entry name" value="HintC"/>
    <property type="match status" value="1"/>
</dbReference>
<keyword evidence="4" id="KW-0548">Nucleotidyltransferase</keyword>
<dbReference type="Pfam" id="PF01336">
    <property type="entry name" value="tRNA_anti-codon"/>
    <property type="match status" value="1"/>
</dbReference>
<dbReference type="SMART" id="SM00306">
    <property type="entry name" value="HintN"/>
    <property type="match status" value="1"/>
</dbReference>
<dbReference type="InterPro" id="IPR006141">
    <property type="entry name" value="Intein_N"/>
</dbReference>
<dbReference type="InterPro" id="IPR011708">
    <property type="entry name" value="DNA_pol3_alpha_NTPase_dom"/>
</dbReference>
<dbReference type="NCBIfam" id="TIGR01443">
    <property type="entry name" value="intein_Cterm"/>
    <property type="match status" value="1"/>
</dbReference>
<dbReference type="Pfam" id="PF02811">
    <property type="entry name" value="PHP"/>
    <property type="match status" value="1"/>
</dbReference>
<feature type="domain" description="DOD-type homing endonuclease" evidence="11">
    <location>
        <begin position="806"/>
        <end position="943"/>
    </location>
</feature>
<keyword evidence="3" id="KW-0808">Transferase</keyword>
<evidence type="ECO:0000256" key="4">
    <source>
        <dbReference type="ARBA" id="ARBA00022695"/>
    </source>
</evidence>
<evidence type="ECO:0000259" key="11">
    <source>
        <dbReference type="PROSITE" id="PS50819"/>
    </source>
</evidence>
<dbReference type="InterPro" id="IPR016195">
    <property type="entry name" value="Pol/histidinol_Pase-like"/>
</dbReference>
<dbReference type="RefSeq" id="WP_249738455.1">
    <property type="nucleotide sequence ID" value="NZ_JAKNCJ010000012.1"/>
</dbReference>
<dbReference type="InterPro" id="IPR004042">
    <property type="entry name" value="Intein_endonuc_central"/>
</dbReference>
<comment type="catalytic activity">
    <reaction evidence="9">
        <text>DNA(n) + a 2'-deoxyribonucleoside 5'-triphosphate = DNA(n+1) + diphosphate</text>
        <dbReference type="Rhea" id="RHEA:22508"/>
        <dbReference type="Rhea" id="RHEA-COMP:17339"/>
        <dbReference type="Rhea" id="RHEA-COMP:17340"/>
        <dbReference type="ChEBI" id="CHEBI:33019"/>
        <dbReference type="ChEBI" id="CHEBI:61560"/>
        <dbReference type="ChEBI" id="CHEBI:173112"/>
        <dbReference type="EC" id="2.7.7.7"/>
    </reaction>
</comment>
<dbReference type="Pfam" id="PF14579">
    <property type="entry name" value="HHH_6"/>
    <property type="match status" value="1"/>
</dbReference>
<evidence type="ECO:0000256" key="7">
    <source>
        <dbReference type="ARBA" id="ARBA00022932"/>
    </source>
</evidence>
<dbReference type="PROSITE" id="PS50819">
    <property type="entry name" value="INTEIN_ENDONUCLEASE"/>
    <property type="match status" value="1"/>
</dbReference>
<evidence type="ECO:0000256" key="9">
    <source>
        <dbReference type="ARBA" id="ARBA00049244"/>
    </source>
</evidence>
<dbReference type="PANTHER" id="PTHR32294">
    <property type="entry name" value="DNA POLYMERASE III SUBUNIT ALPHA"/>
    <property type="match status" value="1"/>
</dbReference>
<dbReference type="InterPro" id="IPR027434">
    <property type="entry name" value="Homing_endonucl"/>
</dbReference>
<sequence>MAFTHLHVHSEYSPKDSIAKIPAIVRKVAADGQGAVAISDHGSLGGIWALREAAKDAGIKPIPAFEAYLALCPRPGMTRMDRHEEEVPRDEADTDGLGTTKGTKTRRYHHLTVLARTREGWGNLMQLHNRGYEAQWYGTPFIDYNMLATKAAAKKLRIPALEAFGDGIAVLTGCLGGPVQAPLSLAIRADREAAERDAREKSRRLAAAEHTARAAELERSAGEHAEQSLRLKSQAEEFSQQGREDMAEGPARAALEQDALAQAAHGEAAAQNHSAQAAEQDADSQGGLAEVARETAAARRSEARTNLQRLIDALGKENVHVEVMYHGIDREREILAELFALADEFGLLCVATGDSHCVEPHEEYAQDAFLAIGSKKLLDDPHRWRFNGQGYHVKSEAEMLEVFPEGDPLRASWQQACANTQIVADAVDADVIPEPEMRLPKFPAPEGMTSAELFTDLVWKGAKEKFHEQMDADGNLPAAIIERIEHEIGVVLDKGFADYFLILWDVVAWCASDYTADDWIAMQKGMALRPDRERKKPISTGPGRGCLTGDARVWTPEGYKALRDIRIGDTVRTHTGALREVANTFAYDIDEPLTKLRTFYDGADGATMTGDHKVLAVKAARETEPGRLAQGYRWAPSQRLERQWIPADDVEVGDLLCIPRPTSPGSAPSRIDVAPFLGPAPDGTAYTVTETEIIEKVATNRPYAHSIREVSVKSGVSRNAVQAAIANTRAGITDDEELKGIARTRWGTLVEKRLTTQMRTRATLLEYLRDAGFPSMKTWIEHLDENRFRTTSTPRYIEIGPDFLFVLGAWASNGWTRTDSGRVTGWATQRSKDDGTIAAKIKSVWGIEPHAADHATHDLRQFIVRSAAICSLFEHLAEAYRQRAETKHLPAWVSDLDASQKRALLGGLWWGDGCVDRDGRWGYTTVSDRLAHQVRDLLWAVGAPAGASLATRKDSRIEFSNTLPSWLVRTSPGFDGTNMRASIGFVDDGYVYQRVRAVETGICESRVYDIEVPDDHSYMTDSFVVHNSAAGAAVSYCLDIVGVDPIEAGLLFERFLAPDRKGMPDIDTDFEYLRRGEVQEFLRRRWGRDNVALIGTYNPFLSKGAIKAAARTLGLSDLGEKMAKLVPMVGPKPRPFAQFVPEGSEHGGDLREFVATEGESAQRVLALAQALEGVKASESIHACGVLVSPESLVDLIPLRLHTDKKTGVQSWVTRWEGPELEDFGMLKMDILGLRNLDIARYCEDLLREAGEDIDLDAVDASDVSDPRVLRTWQMLAAGTTSGVFQLESAGMTRLLVEAIGGLLRRGLAPTMADLSTIIALYRPGPMGERMHETWAAIKAGTLTSSYAQFTLDPTEQAVIAEILDETEGVIVLQEQLMFLAQSISGFGPYTKSKLQKAVSKKQMAELNKLETLFIDGGEFALPDGGVEIVPGGVSQFERPDGTTSPAFQRQTLVALWETFKASGNYLFNKAHSFAYAVLAFETAYLKANWPLQYAAGLLVRTEKVEARRAMLSELGRSGAEVLPPDLNIAGPHTFAEESRIVFGIAEVKGVSEQSAAAIVAEREHAGPFRSFADAAERLTRAGEIEDGSGTQVRPSVPAKEIAALIAAGGLDAFGPRREMTRLIGGYVAPTKTASPIPLTTEDVTVLPGLDWSPVERSARQMGVLRVALGQHPMQTQEVADLLGTWSPHTSYGSRGDGIVRRICAAGSYVESNAAVTVAGILSSWRLIERETGNFAFAVIEDGEDTIEVAIWNRVLRRIEPADLPGLGDLVVITGKVERRRRTTIVSTGDADSDAQAGDDPDAEGAVKVEEVVDELQIAADQVSTVRTATPEHGPALPPRVSVQSVFEGMTAKLQGAEEAKKPQRKRATKSQSEIPGVAEGQGAGRKAEAAPPAGPGPHAQAPVQAPDRAEEAAALALPADPDGSAETPMPDAPPPSLPAAAAPVAAPLEVAARTGGEPGALAAVWTAPGRDIPVQTRPESPVAPAAENPASTFGIPRGEHIAPRSAPTSSHPLLDDLSAYAALKRGGIQSS</sequence>
<feature type="compositionally biased region" description="Basic and acidic residues" evidence="10">
    <location>
        <begin position="81"/>
        <end position="91"/>
    </location>
</feature>
<feature type="region of interest" description="Disordered" evidence="10">
    <location>
        <begin position="198"/>
        <end position="299"/>
    </location>
</feature>
<dbReference type="EMBL" id="JAKNCJ010000012">
    <property type="protein sequence ID" value="MCL6424375.1"/>
    <property type="molecule type" value="Genomic_DNA"/>
</dbReference>
<comment type="caution">
    <text evidence="12">The sequence shown here is derived from an EMBL/GenBank/DDBJ whole genome shotgun (WGS) entry which is preliminary data.</text>
</comment>
<keyword evidence="13" id="KW-1185">Reference proteome</keyword>
<name>A0ABT0R634_9MICO</name>
<evidence type="ECO:0000256" key="3">
    <source>
        <dbReference type="ARBA" id="ARBA00022679"/>
    </source>
</evidence>
<evidence type="ECO:0000256" key="2">
    <source>
        <dbReference type="ARBA" id="ARBA00012417"/>
    </source>
</evidence>
<evidence type="ECO:0000313" key="13">
    <source>
        <dbReference type="Proteomes" id="UP001203761"/>
    </source>
</evidence>
<protein>
    <recommendedName>
        <fullName evidence="2">DNA-directed DNA polymerase</fullName>
        <ecNumber evidence="2">2.7.7.7</ecNumber>
    </recommendedName>
</protein>
<dbReference type="InterPro" id="IPR036844">
    <property type="entry name" value="Hint_dom_sf"/>
</dbReference>
<evidence type="ECO:0000256" key="8">
    <source>
        <dbReference type="ARBA" id="ARBA00023000"/>
    </source>
</evidence>
<dbReference type="SUPFAM" id="SSF55608">
    <property type="entry name" value="Homing endonucleases"/>
    <property type="match status" value="1"/>
</dbReference>
<evidence type="ECO:0000256" key="6">
    <source>
        <dbReference type="ARBA" id="ARBA00022813"/>
    </source>
</evidence>
<dbReference type="PROSITE" id="PS50818">
    <property type="entry name" value="INTEIN_C_TER"/>
    <property type="match status" value="1"/>
</dbReference>
<dbReference type="InterPro" id="IPR004365">
    <property type="entry name" value="NA-bd_OB_tRNA"/>
</dbReference>
<keyword evidence="7" id="KW-0239">DNA-directed DNA polymerase</keyword>
<dbReference type="Pfam" id="PF17657">
    <property type="entry name" value="DNA_pol3_finger"/>
    <property type="match status" value="1"/>
</dbReference>
<organism evidence="12 13">
    <name type="scientific">Brachybacterium equifaecis</name>
    <dbReference type="NCBI Taxonomy" id="2910770"/>
    <lineage>
        <taxon>Bacteria</taxon>
        <taxon>Bacillati</taxon>
        <taxon>Actinomycetota</taxon>
        <taxon>Actinomycetes</taxon>
        <taxon>Micrococcales</taxon>
        <taxon>Dermabacteraceae</taxon>
        <taxon>Brachybacterium</taxon>
    </lineage>
</organism>
<comment type="subcellular location">
    <subcellularLocation>
        <location evidence="1">Cytoplasm</location>
    </subcellularLocation>
</comment>
<dbReference type="Gene3D" id="3.10.28.10">
    <property type="entry name" value="Homing endonucleases"/>
    <property type="match status" value="1"/>
</dbReference>
<dbReference type="InterPro" id="IPR030934">
    <property type="entry name" value="Intein_C"/>
</dbReference>
<reference evidence="12" key="1">
    <citation type="submission" date="2022-02" db="EMBL/GenBank/DDBJ databases">
        <authorList>
            <person name="Lee M."/>
            <person name="Kim S.-J."/>
            <person name="Jung M.-Y."/>
        </authorList>
    </citation>
    <scope>NUCLEOTIDE SEQUENCE</scope>
    <source>
        <strain evidence="12">JHP9</strain>
    </source>
</reference>
<dbReference type="Pfam" id="PF07733">
    <property type="entry name" value="DNA_pol3_alpha"/>
    <property type="match status" value="2"/>
</dbReference>
<feature type="region of interest" description="Disordered" evidence="10">
    <location>
        <begin position="1971"/>
        <end position="2014"/>
    </location>
</feature>
<dbReference type="InterPro" id="IPR004805">
    <property type="entry name" value="DnaE2/DnaE/PolC"/>
</dbReference>
<dbReference type="InterPro" id="IPR006142">
    <property type="entry name" value="INTEIN"/>
</dbReference>
<dbReference type="SUPFAM" id="SSF51294">
    <property type="entry name" value="Hedgehog/intein (Hint) domain"/>
    <property type="match status" value="1"/>
</dbReference>